<evidence type="ECO:0000313" key="3">
    <source>
        <dbReference type="Proteomes" id="UP000559404"/>
    </source>
</evidence>
<dbReference type="RefSeq" id="WP_181760286.1">
    <property type="nucleotide sequence ID" value="NZ_BMCR01000003.1"/>
</dbReference>
<name>A0A838XQN8_9HYPH</name>
<feature type="domain" description="YjiS-like" evidence="1">
    <location>
        <begin position="33"/>
        <end position="66"/>
    </location>
</feature>
<dbReference type="EMBL" id="JACEON010000008">
    <property type="protein sequence ID" value="MBA4612097.1"/>
    <property type="molecule type" value="Genomic_DNA"/>
</dbReference>
<organism evidence="2 3">
    <name type="scientific">Stappia taiwanensis</name>
    <dbReference type="NCBI Taxonomy" id="992267"/>
    <lineage>
        <taxon>Bacteria</taxon>
        <taxon>Pseudomonadati</taxon>
        <taxon>Pseudomonadota</taxon>
        <taxon>Alphaproteobacteria</taxon>
        <taxon>Hyphomicrobiales</taxon>
        <taxon>Stappiaceae</taxon>
        <taxon>Stappia</taxon>
    </lineage>
</organism>
<evidence type="ECO:0000313" key="2">
    <source>
        <dbReference type="EMBL" id="MBA4612097.1"/>
    </source>
</evidence>
<reference evidence="2 3" key="1">
    <citation type="submission" date="2020-07" db="EMBL/GenBank/DDBJ databases">
        <authorList>
            <person name="Li M."/>
        </authorList>
    </citation>
    <scope>NUCLEOTIDE SEQUENCE [LARGE SCALE GENOMIC DNA]</scope>
    <source>
        <strain evidence="2 3">DSM 23284</strain>
    </source>
</reference>
<reference evidence="2 3" key="2">
    <citation type="submission" date="2020-08" db="EMBL/GenBank/DDBJ databases">
        <title>Stappia taiwanensis sp. nov., isolated from a coastal thermal spring.</title>
        <authorList>
            <person name="Kampfer P."/>
        </authorList>
    </citation>
    <scope>NUCLEOTIDE SEQUENCE [LARGE SCALE GENOMIC DNA]</scope>
    <source>
        <strain evidence="2 3">DSM 23284</strain>
    </source>
</reference>
<gene>
    <name evidence="2" type="ORF">H1W37_10560</name>
</gene>
<sequence>MTHACNCEPISVSPIPTRGWLMAGLNKAAAYVAAVWQRRRHRREIAALLSHDDYMLKDIGLSRTDVLAAVLIHDEVDPGTRLAMARNERHQAERARKGVRGA</sequence>
<dbReference type="Proteomes" id="UP000559404">
    <property type="component" value="Unassembled WGS sequence"/>
</dbReference>
<dbReference type="Pfam" id="PF06568">
    <property type="entry name" value="YjiS-like"/>
    <property type="match status" value="1"/>
</dbReference>
<evidence type="ECO:0000259" key="1">
    <source>
        <dbReference type="Pfam" id="PF06568"/>
    </source>
</evidence>
<accession>A0A838XQN8</accession>
<proteinExistence type="predicted"/>
<comment type="caution">
    <text evidence="2">The sequence shown here is derived from an EMBL/GenBank/DDBJ whole genome shotgun (WGS) entry which is preliminary data.</text>
</comment>
<dbReference type="InterPro" id="IPR009506">
    <property type="entry name" value="YjiS-like"/>
</dbReference>
<protein>
    <submittedName>
        <fullName evidence="2">DUF1127 domain-containing protein</fullName>
    </submittedName>
</protein>
<keyword evidence="3" id="KW-1185">Reference proteome</keyword>
<dbReference type="AlphaFoldDB" id="A0A838XQN8"/>